<dbReference type="EMBL" id="SGPM01000075">
    <property type="protein sequence ID" value="THH30576.1"/>
    <property type="molecule type" value="Genomic_DNA"/>
</dbReference>
<evidence type="ECO:0000256" key="6">
    <source>
        <dbReference type="ARBA" id="ARBA00022989"/>
    </source>
</evidence>
<comment type="catalytic activity">
    <reaction evidence="11">
        <text>GTP + H2O = GDP + phosphate + H(+)</text>
        <dbReference type="Rhea" id="RHEA:19669"/>
        <dbReference type="ChEBI" id="CHEBI:15377"/>
        <dbReference type="ChEBI" id="CHEBI:15378"/>
        <dbReference type="ChEBI" id="CHEBI:37565"/>
        <dbReference type="ChEBI" id="CHEBI:43474"/>
        <dbReference type="ChEBI" id="CHEBI:58189"/>
    </reaction>
</comment>
<dbReference type="PANTHER" id="PTHR10465:SF0">
    <property type="entry name" value="SARCALUMENIN"/>
    <property type="match status" value="1"/>
</dbReference>
<accession>A0A4S4MW39</accession>
<reference evidence="14 15" key="1">
    <citation type="submission" date="2019-02" db="EMBL/GenBank/DDBJ databases">
        <title>Genome sequencing of the rare red list fungi Antrodiella citrinella (Flaviporus citrinellus).</title>
        <authorList>
            <person name="Buettner E."/>
            <person name="Kellner H."/>
        </authorList>
    </citation>
    <scope>NUCLEOTIDE SEQUENCE [LARGE SCALE GENOMIC DNA]</scope>
    <source>
        <strain evidence="14 15">DSM 108506</strain>
    </source>
</reference>
<comment type="caution">
    <text evidence="14">The sequence shown here is derived from an EMBL/GenBank/DDBJ whole genome shotgun (WGS) entry which is preliminary data.</text>
</comment>
<dbReference type="GO" id="GO:0005525">
    <property type="term" value="F:GTP binding"/>
    <property type="evidence" value="ECO:0007669"/>
    <property type="project" value="UniProtKB-KW"/>
</dbReference>
<evidence type="ECO:0000256" key="11">
    <source>
        <dbReference type="ARBA" id="ARBA00048548"/>
    </source>
</evidence>
<keyword evidence="15" id="KW-1185">Reference proteome</keyword>
<keyword evidence="5" id="KW-0378">Hydrolase</keyword>
<dbReference type="Pfam" id="PF00350">
    <property type="entry name" value="Dynamin_N"/>
    <property type="match status" value="1"/>
</dbReference>
<evidence type="ECO:0000256" key="10">
    <source>
        <dbReference type="ARBA" id="ARBA00023136"/>
    </source>
</evidence>
<dbReference type="PROSITE" id="PS51718">
    <property type="entry name" value="G_DYNAMIN_2"/>
    <property type="match status" value="1"/>
</dbReference>
<evidence type="ECO:0000256" key="7">
    <source>
        <dbReference type="ARBA" id="ARBA00023054"/>
    </source>
</evidence>
<sequence>MSQTYLAVRIPSASPADAVVVDEKGGKKEDVQSAYLEQKDSDLQIFNKNSWVVRYPQLREQPESQPQEAPAGSTSNSRRKSLRRSLSFADDPTFQADVVFTPARKGMSRSMTLAAIPEPEQQSSEEEEDRLIPSSDAHDFHLFKLDLKLGSHGSSTAPASLVSQLEKASIANLLDDRIGASINHIDKLRLRVEDTSSKVLVTGDLNAGKSTFVNAVLRREVMPVDQQPCTTAFCEVHDAAEIGGKEELHLMKDGVTYSKDDESTYTIADLSELDSIVSENEDVQKMLKVYLADGRSPSESLLNNGVVDISLIDAPGLNRDSIKTTALFARQEEIDVVVFVVSAENHFTLSAKEFLWNASNEKAYLFIVVNKYEQIRDKAKCRRLVLEQIKQLSPRTYEDAEDLVHFVDSSSALESGTVPFNKLESALRSFVLVKRAKSKLTPASTYLTHLLSDVDLLVGANAIVAQSELERAREDLNKSLPVLEKMKSGREAFEESLEGIEEAGASRTRMQTKEILSQALSSVGQGKLGLHRPGLSLPAYPGVFGIWEYAAEVRKALLASLDIAVEFAQDEARGTTTSGVNKIASLGEEHLPEGVERSRRVFMPEVMFSVRAGDRKGHRKSGRGTAVVAGGIYGLGIGLAQRQDMLETTFFDLFDVQHQFWVHFGDKSHQDEDPSLTALSVASVGLGALTMVGGKTIGARGLIEGIVRVTDLFGNETARKWAAPVLGAVTIGVAAYYILELPSTIPKTVGRRIQASLIKESEDHEEDSFVEAHATRVSRETRKVLRLAAWDLRERFRTAMNERSKEVQGAEELEKKAKHAVGYFKGVELKTAEVREKVELESLA</sequence>
<dbReference type="SUPFAM" id="SSF52540">
    <property type="entry name" value="P-loop containing nucleoside triphosphate hydrolases"/>
    <property type="match status" value="1"/>
</dbReference>
<keyword evidence="9" id="KW-0342">GTP-binding</keyword>
<evidence type="ECO:0000313" key="15">
    <source>
        <dbReference type="Proteomes" id="UP000308730"/>
    </source>
</evidence>
<evidence type="ECO:0000256" key="2">
    <source>
        <dbReference type="ARBA" id="ARBA00022692"/>
    </source>
</evidence>
<keyword evidence="2" id="KW-0812">Transmembrane</keyword>
<protein>
    <recommendedName>
        <fullName evidence="13">Dynamin-type G domain-containing protein</fullName>
    </recommendedName>
</protein>
<proteinExistence type="predicted"/>
<keyword evidence="8" id="KW-0496">Mitochondrion</keyword>
<dbReference type="GO" id="GO:0005741">
    <property type="term" value="C:mitochondrial outer membrane"/>
    <property type="evidence" value="ECO:0007669"/>
    <property type="project" value="UniProtKB-SubCell"/>
</dbReference>
<feature type="region of interest" description="Disordered" evidence="12">
    <location>
        <begin position="59"/>
        <end position="86"/>
    </location>
</feature>
<organism evidence="14 15">
    <name type="scientific">Antrodiella citrinella</name>
    <dbReference type="NCBI Taxonomy" id="2447956"/>
    <lineage>
        <taxon>Eukaryota</taxon>
        <taxon>Fungi</taxon>
        <taxon>Dikarya</taxon>
        <taxon>Basidiomycota</taxon>
        <taxon>Agaricomycotina</taxon>
        <taxon>Agaricomycetes</taxon>
        <taxon>Polyporales</taxon>
        <taxon>Steccherinaceae</taxon>
        <taxon>Antrodiella</taxon>
    </lineage>
</organism>
<dbReference type="FunFam" id="3.40.50.300:FF:000638">
    <property type="entry name" value="Transmembrane GTPase Fzo1, putative"/>
    <property type="match status" value="1"/>
</dbReference>
<gene>
    <name evidence="14" type="ORF">EUX98_g3614</name>
</gene>
<evidence type="ECO:0000256" key="5">
    <source>
        <dbReference type="ARBA" id="ARBA00022801"/>
    </source>
</evidence>
<dbReference type="InterPro" id="IPR027417">
    <property type="entry name" value="P-loop_NTPase"/>
</dbReference>
<comment type="subcellular location">
    <subcellularLocation>
        <location evidence="1">Mitochondrion outer membrane</location>
        <topology evidence="1">Multi-pass membrane protein</topology>
    </subcellularLocation>
</comment>
<keyword evidence="4" id="KW-1000">Mitochondrion outer membrane</keyword>
<evidence type="ECO:0000256" key="3">
    <source>
        <dbReference type="ARBA" id="ARBA00022741"/>
    </source>
</evidence>
<feature type="domain" description="Dynamin-type G" evidence="13">
    <location>
        <begin position="193"/>
        <end position="481"/>
    </location>
</feature>
<dbReference type="InterPro" id="IPR027094">
    <property type="entry name" value="Mitofusin_fam"/>
</dbReference>
<dbReference type="GO" id="GO:0003924">
    <property type="term" value="F:GTPase activity"/>
    <property type="evidence" value="ECO:0007669"/>
    <property type="project" value="InterPro"/>
</dbReference>
<dbReference type="PANTHER" id="PTHR10465">
    <property type="entry name" value="TRANSMEMBRANE GTPASE FZO1"/>
    <property type="match status" value="1"/>
</dbReference>
<evidence type="ECO:0000256" key="9">
    <source>
        <dbReference type="ARBA" id="ARBA00023134"/>
    </source>
</evidence>
<keyword evidence="3" id="KW-0547">Nucleotide-binding</keyword>
<dbReference type="GO" id="GO:0051646">
    <property type="term" value="P:mitochondrion localization"/>
    <property type="evidence" value="ECO:0007669"/>
    <property type="project" value="TreeGrafter"/>
</dbReference>
<evidence type="ECO:0000313" key="14">
    <source>
        <dbReference type="EMBL" id="THH30576.1"/>
    </source>
</evidence>
<evidence type="ECO:0000256" key="4">
    <source>
        <dbReference type="ARBA" id="ARBA00022787"/>
    </source>
</evidence>
<dbReference type="GO" id="GO:0008053">
    <property type="term" value="P:mitochondrial fusion"/>
    <property type="evidence" value="ECO:0007669"/>
    <property type="project" value="TreeGrafter"/>
</dbReference>
<evidence type="ECO:0000256" key="12">
    <source>
        <dbReference type="SAM" id="MobiDB-lite"/>
    </source>
</evidence>
<dbReference type="InterPro" id="IPR045063">
    <property type="entry name" value="Dynamin_N"/>
</dbReference>
<dbReference type="Gene3D" id="3.40.50.300">
    <property type="entry name" value="P-loop containing nucleotide triphosphate hydrolases"/>
    <property type="match status" value="1"/>
</dbReference>
<dbReference type="Proteomes" id="UP000308730">
    <property type="component" value="Unassembled WGS sequence"/>
</dbReference>
<evidence type="ECO:0000259" key="13">
    <source>
        <dbReference type="PROSITE" id="PS51718"/>
    </source>
</evidence>
<evidence type="ECO:0000256" key="1">
    <source>
        <dbReference type="ARBA" id="ARBA00004374"/>
    </source>
</evidence>
<name>A0A4S4MW39_9APHY</name>
<dbReference type="InterPro" id="IPR030381">
    <property type="entry name" value="G_DYNAMIN_dom"/>
</dbReference>
<keyword evidence="7" id="KW-0175">Coiled coil</keyword>
<dbReference type="AlphaFoldDB" id="A0A4S4MW39"/>
<evidence type="ECO:0000256" key="8">
    <source>
        <dbReference type="ARBA" id="ARBA00023128"/>
    </source>
</evidence>
<dbReference type="OrthoDB" id="9984778at2759"/>
<keyword evidence="10" id="KW-0472">Membrane</keyword>
<keyword evidence="6" id="KW-1133">Transmembrane helix</keyword>